<gene>
    <name evidence="6" type="ORF">CSSPTR1EN2_LOCUS5980</name>
</gene>
<evidence type="ECO:0000259" key="5">
    <source>
        <dbReference type="PROSITE" id="PS50237"/>
    </source>
</evidence>
<dbReference type="Pfam" id="PF00632">
    <property type="entry name" value="HECT"/>
    <property type="match status" value="1"/>
</dbReference>
<name>A0ABP0TP69_9BRYO</name>
<dbReference type="PROSITE" id="PS50012">
    <property type="entry name" value="RCC1_3"/>
    <property type="match status" value="7"/>
</dbReference>
<reference evidence="6" key="1">
    <citation type="submission" date="2024-02" db="EMBL/GenBank/DDBJ databases">
        <authorList>
            <consortium name="ELIXIR-Norway"/>
            <consortium name="Elixir Norway"/>
        </authorList>
    </citation>
    <scope>NUCLEOTIDE SEQUENCE</scope>
</reference>
<dbReference type="InterPro" id="IPR009091">
    <property type="entry name" value="RCC1/BLIP-II"/>
</dbReference>
<dbReference type="InterPro" id="IPR035983">
    <property type="entry name" value="Hect_E3_ubiquitin_ligase"/>
</dbReference>
<feature type="domain" description="HECT" evidence="5">
    <location>
        <begin position="735"/>
        <end position="1061"/>
    </location>
</feature>
<evidence type="ECO:0000256" key="3">
    <source>
        <dbReference type="PROSITE-ProRule" id="PRU00104"/>
    </source>
</evidence>
<evidence type="ECO:0000256" key="2">
    <source>
        <dbReference type="ARBA" id="ARBA00022786"/>
    </source>
</evidence>
<dbReference type="InterPro" id="IPR000408">
    <property type="entry name" value="Reg_chr_condens"/>
</dbReference>
<organism evidence="6 7">
    <name type="scientific">Sphagnum troendelagicum</name>
    <dbReference type="NCBI Taxonomy" id="128251"/>
    <lineage>
        <taxon>Eukaryota</taxon>
        <taxon>Viridiplantae</taxon>
        <taxon>Streptophyta</taxon>
        <taxon>Embryophyta</taxon>
        <taxon>Bryophyta</taxon>
        <taxon>Sphagnophytina</taxon>
        <taxon>Sphagnopsida</taxon>
        <taxon>Sphagnales</taxon>
        <taxon>Sphagnaceae</taxon>
        <taxon>Sphagnum</taxon>
    </lineage>
</organism>
<evidence type="ECO:0000313" key="7">
    <source>
        <dbReference type="Proteomes" id="UP001497512"/>
    </source>
</evidence>
<feature type="repeat" description="RCC1" evidence="4">
    <location>
        <begin position="63"/>
        <end position="114"/>
    </location>
</feature>
<keyword evidence="1" id="KW-0677">Repeat</keyword>
<dbReference type="EMBL" id="OZ019905">
    <property type="protein sequence ID" value="CAK9201584.1"/>
    <property type="molecule type" value="Genomic_DNA"/>
</dbReference>
<dbReference type="SUPFAM" id="SSF56204">
    <property type="entry name" value="Hect, E3 ligase catalytic domain"/>
    <property type="match status" value="1"/>
</dbReference>
<proteinExistence type="predicted"/>
<feature type="repeat" description="RCC1" evidence="4">
    <location>
        <begin position="11"/>
        <end position="62"/>
    </location>
</feature>
<dbReference type="Gene3D" id="3.90.1750.10">
    <property type="entry name" value="Hect, E3 ligase catalytic domains"/>
    <property type="match status" value="1"/>
</dbReference>
<dbReference type="Gene3D" id="3.30.2160.10">
    <property type="entry name" value="Hect, E3 ligase catalytic domain"/>
    <property type="match status" value="1"/>
</dbReference>
<dbReference type="Gene3D" id="2.130.10.30">
    <property type="entry name" value="Regulator of chromosome condensation 1/beta-lactamase-inhibitor protein II"/>
    <property type="match status" value="2"/>
</dbReference>
<dbReference type="Proteomes" id="UP001497512">
    <property type="component" value="Chromosome 13"/>
</dbReference>
<protein>
    <recommendedName>
        <fullName evidence="5">HECT domain-containing protein</fullName>
    </recommendedName>
</protein>
<dbReference type="InterPro" id="IPR000569">
    <property type="entry name" value="HECT_dom"/>
</dbReference>
<feature type="repeat" description="RCC1" evidence="4">
    <location>
        <begin position="274"/>
        <end position="325"/>
    </location>
</feature>
<evidence type="ECO:0000256" key="1">
    <source>
        <dbReference type="ARBA" id="ARBA00022737"/>
    </source>
</evidence>
<dbReference type="PRINTS" id="PR00633">
    <property type="entry name" value="RCCNDNSATION"/>
</dbReference>
<accession>A0ABP0TP69</accession>
<dbReference type="CDD" id="cd00078">
    <property type="entry name" value="HECTc"/>
    <property type="match status" value="1"/>
</dbReference>
<feature type="repeat" description="RCC1" evidence="4">
    <location>
        <begin position="170"/>
        <end position="221"/>
    </location>
</feature>
<dbReference type="PROSITE" id="PS00626">
    <property type="entry name" value="RCC1_2"/>
    <property type="match status" value="2"/>
</dbReference>
<dbReference type="PROSITE" id="PS50237">
    <property type="entry name" value="HECT"/>
    <property type="match status" value="1"/>
</dbReference>
<evidence type="ECO:0000256" key="4">
    <source>
        <dbReference type="PROSITE-ProRule" id="PRU00235"/>
    </source>
</evidence>
<keyword evidence="7" id="KW-1185">Reference proteome</keyword>
<feature type="repeat" description="RCC1" evidence="4">
    <location>
        <begin position="326"/>
        <end position="378"/>
    </location>
</feature>
<dbReference type="SMART" id="SM00119">
    <property type="entry name" value="HECTc"/>
    <property type="match status" value="1"/>
</dbReference>
<dbReference type="PANTHER" id="PTHR45622">
    <property type="entry name" value="UBIQUITIN-PROTEIN LIGASE E3A-RELATED"/>
    <property type="match status" value="1"/>
</dbReference>
<dbReference type="InterPro" id="IPR051709">
    <property type="entry name" value="Ub-ligase/GTPase-reg"/>
</dbReference>
<dbReference type="Gene3D" id="3.30.2410.10">
    <property type="entry name" value="Hect, E3 ligase catalytic domain"/>
    <property type="match status" value="1"/>
</dbReference>
<dbReference type="SUPFAM" id="SSF50985">
    <property type="entry name" value="RCC1/BLIP-II"/>
    <property type="match status" value="2"/>
</dbReference>
<dbReference type="InterPro" id="IPR058923">
    <property type="entry name" value="RCC1-like_dom"/>
</dbReference>
<feature type="repeat" description="RCC1" evidence="4">
    <location>
        <begin position="115"/>
        <end position="169"/>
    </location>
</feature>
<sequence>MQSGTSSASSVFVYVWGRGDLGQLGVGDDNNHNSPTLVATLANKKIVHVAAGDYHTAFLTNEGEVYTTGSNDVGQLGAKGRESQVSPVRVAALDTHTIIHIACGLAHTVAVTDTGALASWGDAEFGQLGVKEAGSVVGGMQPRIVKGSRESHFSHVAAGGYHTLALTGSGDVYSFGQGSSGALGHGDTESCVTPILVEALWGLGVVQVACGETHSSALTVDGQVFTWGRGKYGQLGHGSTQNEAFPVSVTALTDQMIVQIICGGDHTMAINGDGVLFSWGQGHWGQTGVDSKEDVLAPKQVTALDGKRVKQGSAGARHSIVLTDDGEIYGWGDNEQGQLGELASETQLSPMLLWGFEDGKRPLFVVAGGEHTVAVFDMVPDNYLISGRESLREGMPMELDDDETLGKAERIGFGNGLKPLALPSLVDLVQNAKVSPRGLPHLAHALEDTFSSVKFLTLAFKRQHRNGEMRGAAGEEMDGPGLDIEMVRNIYQGILELYNPEVLQTLGEAMVRLFQGIEQNMDHVPEIRWTRVLLIGLQSPLIGERGLGDLISARLFAVFVRMSLTAERKIGRWLRTYPQDIFGGRFVRGVQRYISNRGTHLLSGRGGISPDVFAAIKVLLLLFEVDKKECLIPYSEFYNNAISEHASLEEDYIRWRKGYQEKDPRIVSFCQVPFILTVDAKGKVLQVEADIEKRRMVQTSIVAQIFGNSDESPYLILAVRRSNLVQDSLHQLAEQQFYLKKPLKVVFVGEAGVDEGGVTKEFFQLLTRELFNVSYGMFIYSEEYRTFWFNHNSMESEQEFHLMGSILGLGIYNGVILDIHFPLVVYKKLMKEPLHLSDLKSLDPQLGRGLDQLLEFEGNVADTFSLNFQVTYDFFGETKTHDLIPGGGDIPVTNENRERYVNLYVKYVLEDSVEKQYDAFYRGFIQVCGGPALSLFRHEELELLVCGLHHYDFDALERVTSYHNGFTKDSQVIRWFWELVRAMNTEERKQLLFFTTGNDRAPVGGLATLRFIIQHNGEDTERLPTAHTCFNVLMLPNYSSKSKLENRLKLAIANSTGFGLQ</sequence>
<feature type="active site" description="Glycyl thioester intermediate" evidence="3">
    <location>
        <position position="1029"/>
    </location>
</feature>
<feature type="repeat" description="RCC1" evidence="4">
    <location>
        <begin position="222"/>
        <end position="273"/>
    </location>
</feature>
<evidence type="ECO:0000313" key="6">
    <source>
        <dbReference type="EMBL" id="CAK9201584.1"/>
    </source>
</evidence>
<dbReference type="PANTHER" id="PTHR45622:SF60">
    <property type="entry name" value="UBIQUITIN-PROTEIN LIGASE E3A"/>
    <property type="match status" value="1"/>
</dbReference>
<keyword evidence="2 3" id="KW-0833">Ubl conjugation pathway</keyword>
<dbReference type="Pfam" id="PF25390">
    <property type="entry name" value="WD40_RLD"/>
    <property type="match status" value="1"/>
</dbReference>